<reference evidence="7" key="1">
    <citation type="submission" date="2021-06" db="EMBL/GenBank/DDBJ databases">
        <title>Sequencing of actinobacteria type strains.</title>
        <authorList>
            <person name="Nguyen G.-S."/>
            <person name="Wentzel A."/>
        </authorList>
    </citation>
    <scope>NUCLEOTIDE SEQUENCE</scope>
    <source>
        <strain evidence="7">P38-E01</strain>
    </source>
</reference>
<dbReference type="InterPro" id="IPR051202">
    <property type="entry name" value="Peptidase_C40"/>
</dbReference>
<feature type="compositionally biased region" description="Basic and acidic residues" evidence="5">
    <location>
        <begin position="109"/>
        <end position="137"/>
    </location>
</feature>
<feature type="region of interest" description="Disordered" evidence="5">
    <location>
        <begin position="109"/>
        <end position="154"/>
    </location>
</feature>
<dbReference type="AlphaFoldDB" id="A0A949JE09"/>
<feature type="domain" description="NlpC/P60" evidence="6">
    <location>
        <begin position="155"/>
        <end position="273"/>
    </location>
</feature>
<dbReference type="GO" id="GO:0008234">
    <property type="term" value="F:cysteine-type peptidase activity"/>
    <property type="evidence" value="ECO:0007669"/>
    <property type="project" value="UniProtKB-KW"/>
</dbReference>
<evidence type="ECO:0000313" key="8">
    <source>
        <dbReference type="Proteomes" id="UP000694501"/>
    </source>
</evidence>
<proteinExistence type="inferred from homology"/>
<organism evidence="7 8">
    <name type="scientific">Streptomyces tardus</name>
    <dbReference type="NCBI Taxonomy" id="2780544"/>
    <lineage>
        <taxon>Bacteria</taxon>
        <taxon>Bacillati</taxon>
        <taxon>Actinomycetota</taxon>
        <taxon>Actinomycetes</taxon>
        <taxon>Kitasatosporales</taxon>
        <taxon>Streptomycetaceae</taxon>
        <taxon>Streptomyces</taxon>
    </lineage>
</organism>
<keyword evidence="2" id="KW-0645">Protease</keyword>
<feature type="compositionally biased region" description="Basic residues" evidence="5">
    <location>
        <begin position="1"/>
        <end position="15"/>
    </location>
</feature>
<evidence type="ECO:0000256" key="1">
    <source>
        <dbReference type="ARBA" id="ARBA00007074"/>
    </source>
</evidence>
<sequence>MSSNAHIRRHRKPRVSSRNSLLTAGVAGGVFTTLAVTGASAPVAAESGDHADTAELPTLGSQVSTGTNQAVYATQSIAVQYELDAAKADAQQAAQKTAAKAKKAEEAKKEAARKAAAEAAAERETELRAARSAERTAPDGQGGGSSEAAPSTPASGTAAAVANFARAQVGKAYVMGSTGPNAYDCSGLTTAALKQAGVSLPRTSQAQSSAGTEVGLGNLQPGDVLYWGGKGSATHVAIYVGDGQYVGAQNPSSGVAMHPLNWGGTPSGAVRFL</sequence>
<dbReference type="GO" id="GO:0006508">
    <property type="term" value="P:proteolysis"/>
    <property type="evidence" value="ECO:0007669"/>
    <property type="project" value="UniProtKB-KW"/>
</dbReference>
<keyword evidence="4" id="KW-0788">Thiol protease</keyword>
<dbReference type="Pfam" id="PF00877">
    <property type="entry name" value="NLPC_P60"/>
    <property type="match status" value="1"/>
</dbReference>
<accession>A0A949JE09</accession>
<comment type="similarity">
    <text evidence="1">Belongs to the peptidase C40 family.</text>
</comment>
<keyword evidence="3" id="KW-0378">Hydrolase</keyword>
<evidence type="ECO:0000256" key="3">
    <source>
        <dbReference type="ARBA" id="ARBA00022801"/>
    </source>
</evidence>
<dbReference type="SUPFAM" id="SSF54001">
    <property type="entry name" value="Cysteine proteinases"/>
    <property type="match status" value="1"/>
</dbReference>
<dbReference type="PANTHER" id="PTHR47053:SF1">
    <property type="entry name" value="MUREIN DD-ENDOPEPTIDASE MEPH-RELATED"/>
    <property type="match status" value="1"/>
</dbReference>
<dbReference type="Gene3D" id="3.90.1720.10">
    <property type="entry name" value="endopeptidase domain like (from Nostoc punctiforme)"/>
    <property type="match status" value="1"/>
</dbReference>
<dbReference type="EMBL" id="JAELVF020000001">
    <property type="protein sequence ID" value="MBU7598322.1"/>
    <property type="molecule type" value="Genomic_DNA"/>
</dbReference>
<evidence type="ECO:0000259" key="6">
    <source>
        <dbReference type="PROSITE" id="PS51935"/>
    </source>
</evidence>
<evidence type="ECO:0000256" key="2">
    <source>
        <dbReference type="ARBA" id="ARBA00022670"/>
    </source>
</evidence>
<dbReference type="InterPro" id="IPR000064">
    <property type="entry name" value="NLP_P60_dom"/>
</dbReference>
<name>A0A949JE09_9ACTN</name>
<dbReference type="PROSITE" id="PS51935">
    <property type="entry name" value="NLPC_P60"/>
    <property type="match status" value="1"/>
</dbReference>
<dbReference type="RefSeq" id="WP_211040501.1">
    <property type="nucleotide sequence ID" value="NZ_JAELVF020000001.1"/>
</dbReference>
<comment type="caution">
    <text evidence="7">The sequence shown here is derived from an EMBL/GenBank/DDBJ whole genome shotgun (WGS) entry which is preliminary data.</text>
</comment>
<dbReference type="PANTHER" id="PTHR47053">
    <property type="entry name" value="MUREIN DD-ENDOPEPTIDASE MEPH-RELATED"/>
    <property type="match status" value="1"/>
</dbReference>
<protein>
    <submittedName>
        <fullName evidence="7">C40 family peptidase</fullName>
    </submittedName>
</protein>
<evidence type="ECO:0000256" key="5">
    <source>
        <dbReference type="SAM" id="MobiDB-lite"/>
    </source>
</evidence>
<evidence type="ECO:0000256" key="4">
    <source>
        <dbReference type="ARBA" id="ARBA00022807"/>
    </source>
</evidence>
<dbReference type="Proteomes" id="UP000694501">
    <property type="component" value="Unassembled WGS sequence"/>
</dbReference>
<keyword evidence="8" id="KW-1185">Reference proteome</keyword>
<feature type="region of interest" description="Disordered" evidence="5">
    <location>
        <begin position="1"/>
        <end position="20"/>
    </location>
</feature>
<dbReference type="InterPro" id="IPR038765">
    <property type="entry name" value="Papain-like_cys_pep_sf"/>
</dbReference>
<gene>
    <name evidence="7" type="ORF">JGS22_012020</name>
</gene>
<evidence type="ECO:0000313" key="7">
    <source>
        <dbReference type="EMBL" id="MBU7598322.1"/>
    </source>
</evidence>